<organism evidence="2 3">
    <name type="scientific">Castanea mollissima</name>
    <name type="common">Chinese chestnut</name>
    <dbReference type="NCBI Taxonomy" id="60419"/>
    <lineage>
        <taxon>Eukaryota</taxon>
        <taxon>Viridiplantae</taxon>
        <taxon>Streptophyta</taxon>
        <taxon>Embryophyta</taxon>
        <taxon>Tracheophyta</taxon>
        <taxon>Spermatophyta</taxon>
        <taxon>Magnoliopsida</taxon>
        <taxon>eudicotyledons</taxon>
        <taxon>Gunneridae</taxon>
        <taxon>Pentapetalae</taxon>
        <taxon>rosids</taxon>
        <taxon>fabids</taxon>
        <taxon>Fagales</taxon>
        <taxon>Fagaceae</taxon>
        <taxon>Castanea</taxon>
    </lineage>
</organism>
<reference evidence="2" key="1">
    <citation type="submission" date="2020-03" db="EMBL/GenBank/DDBJ databases">
        <title>Castanea mollissima Vanexum genome sequencing.</title>
        <authorList>
            <person name="Staton M."/>
        </authorList>
    </citation>
    <scope>NUCLEOTIDE SEQUENCE</scope>
    <source>
        <tissue evidence="2">Leaf</tissue>
    </source>
</reference>
<evidence type="ECO:0000256" key="1">
    <source>
        <dbReference type="SAM" id="Phobius"/>
    </source>
</evidence>
<sequence>MLDTERVLRSLSAASTYRKKNLWASTLSGYISATIRSSEPIPGYSLEGTEREATYPLPHNRTGSGFSTSSVLTGGNCNICCCFCIECLWAVFIFLYNKMKGYNRRLVKDKCAILLGLETGRVPITVYKCWG</sequence>
<keyword evidence="1" id="KW-0472">Membrane</keyword>
<name>A0A8J4R848_9ROSI</name>
<evidence type="ECO:0000313" key="2">
    <source>
        <dbReference type="EMBL" id="KAF3958759.1"/>
    </source>
</evidence>
<feature type="transmembrane region" description="Helical" evidence="1">
    <location>
        <begin position="71"/>
        <end position="96"/>
    </location>
</feature>
<protein>
    <submittedName>
        <fullName evidence="2">Uncharacterized protein</fullName>
    </submittedName>
</protein>
<dbReference type="Proteomes" id="UP000737018">
    <property type="component" value="Unassembled WGS sequence"/>
</dbReference>
<dbReference type="AlphaFoldDB" id="A0A8J4R848"/>
<dbReference type="EMBL" id="JRKL02002482">
    <property type="protein sequence ID" value="KAF3958759.1"/>
    <property type="molecule type" value="Genomic_DNA"/>
</dbReference>
<gene>
    <name evidence="2" type="ORF">CMV_016363</name>
</gene>
<keyword evidence="3" id="KW-1185">Reference proteome</keyword>
<keyword evidence="1" id="KW-1133">Transmembrane helix</keyword>
<accession>A0A8J4R848</accession>
<comment type="caution">
    <text evidence="2">The sequence shown here is derived from an EMBL/GenBank/DDBJ whole genome shotgun (WGS) entry which is preliminary data.</text>
</comment>
<evidence type="ECO:0000313" key="3">
    <source>
        <dbReference type="Proteomes" id="UP000737018"/>
    </source>
</evidence>
<proteinExistence type="predicted"/>
<keyword evidence="1" id="KW-0812">Transmembrane</keyword>